<feature type="domain" description="SGNH hydrolase-type esterase" evidence="2">
    <location>
        <begin position="7"/>
        <end position="172"/>
    </location>
</feature>
<dbReference type="PANTHER" id="PTHR30383">
    <property type="entry name" value="THIOESTERASE 1/PROTEASE 1/LYSOPHOSPHOLIPASE L1"/>
    <property type="match status" value="1"/>
</dbReference>
<dbReference type="RefSeq" id="WP_331301169.1">
    <property type="nucleotide sequence ID" value="NZ_MLCA01000001.1"/>
</dbReference>
<dbReference type="InterPro" id="IPR036514">
    <property type="entry name" value="SGNH_hydro_sf"/>
</dbReference>
<protein>
    <submittedName>
        <fullName evidence="3">GDSL family lipase</fullName>
    </submittedName>
</protein>
<evidence type="ECO:0000259" key="2">
    <source>
        <dbReference type="Pfam" id="PF13472"/>
    </source>
</evidence>
<dbReference type="InterPro" id="IPR013830">
    <property type="entry name" value="SGNH_hydro"/>
</dbReference>
<evidence type="ECO:0000313" key="4">
    <source>
        <dbReference type="Proteomes" id="UP001355206"/>
    </source>
</evidence>
<gene>
    <name evidence="3" type="ORF">MOTC310_06245</name>
</gene>
<reference evidence="3 4" key="1">
    <citation type="journal article" date="2012" name="Genet. Mol. Biol.">
        <title>Analysis of 16S rRNA and mxaF genes revealing insights into Methylobacterium niche-specific plant association.</title>
        <authorList>
            <person name="Dourado M.N."/>
            <person name="Andreote F.D."/>
            <person name="Dini-Andreote F."/>
            <person name="Conti R."/>
            <person name="Araujo J.M."/>
            <person name="Araujo W.L."/>
        </authorList>
    </citation>
    <scope>NUCLEOTIDE SEQUENCE [LARGE SCALE GENOMIC DNA]</scope>
    <source>
        <strain evidence="3 4">TC3-10</strain>
    </source>
</reference>
<keyword evidence="1" id="KW-1133">Transmembrane helix</keyword>
<feature type="transmembrane region" description="Helical" evidence="1">
    <location>
        <begin position="210"/>
        <end position="229"/>
    </location>
</feature>
<keyword evidence="1" id="KW-0472">Membrane</keyword>
<dbReference type="EMBL" id="MLCA01000001">
    <property type="protein sequence ID" value="MEE7490098.1"/>
    <property type="molecule type" value="Genomic_DNA"/>
</dbReference>
<dbReference type="Proteomes" id="UP001355206">
    <property type="component" value="Unassembled WGS sequence"/>
</dbReference>
<comment type="caution">
    <text evidence="3">The sequence shown here is derived from an EMBL/GenBank/DDBJ whole genome shotgun (WGS) entry which is preliminary data.</text>
</comment>
<name>A0ABU7TKI4_9HYPH</name>
<keyword evidence="4" id="KW-1185">Reference proteome</keyword>
<organism evidence="3 4">
    <name type="scientific">Methylobacterium oryzae</name>
    <dbReference type="NCBI Taxonomy" id="334852"/>
    <lineage>
        <taxon>Bacteria</taxon>
        <taxon>Pseudomonadati</taxon>
        <taxon>Pseudomonadota</taxon>
        <taxon>Alphaproteobacteria</taxon>
        <taxon>Hyphomicrobiales</taxon>
        <taxon>Methylobacteriaceae</taxon>
        <taxon>Methylobacterium</taxon>
    </lineage>
</organism>
<evidence type="ECO:0000313" key="3">
    <source>
        <dbReference type="EMBL" id="MEE7490098.1"/>
    </source>
</evidence>
<accession>A0ABU7TKI4</accession>
<dbReference type="InterPro" id="IPR051532">
    <property type="entry name" value="Ester_Hydrolysis_Enzymes"/>
</dbReference>
<proteinExistence type="predicted"/>
<keyword evidence="1" id="KW-0812">Transmembrane</keyword>
<dbReference type="Gene3D" id="3.40.50.1110">
    <property type="entry name" value="SGNH hydrolase"/>
    <property type="match status" value="1"/>
</dbReference>
<dbReference type="Pfam" id="PF13472">
    <property type="entry name" value="Lipase_GDSL_2"/>
    <property type="match status" value="1"/>
</dbReference>
<sequence length="232" mass="24503">MAEPIVFIGDSITELWGFHRAGTFEAYDLVPRGGSGQTARWITMRFTRDIAETGARGVHLLCGVNDIGRNEGVFVPVEEICRTLAGMLDAARGLGVKAWIGSLTPVDGIPWNPEVRDAPAMIAAVNAWLRDHAHEHGATFIDYHAVLATETGGLRPEYGTDGLHLSPAGYAAIEPLMLRALGRIPEGPSAPSLSVKGAPANTTRSVRARLIGVAAAAAALLAAIAALVLELR</sequence>
<evidence type="ECO:0000256" key="1">
    <source>
        <dbReference type="SAM" id="Phobius"/>
    </source>
</evidence>
<dbReference type="SUPFAM" id="SSF52266">
    <property type="entry name" value="SGNH hydrolase"/>
    <property type="match status" value="1"/>
</dbReference>
<dbReference type="PANTHER" id="PTHR30383:SF5">
    <property type="entry name" value="SGNH HYDROLASE-TYPE ESTERASE DOMAIN-CONTAINING PROTEIN"/>
    <property type="match status" value="1"/>
</dbReference>